<proteinExistence type="predicted"/>
<dbReference type="EMBL" id="JAHQIW010006267">
    <property type="protein sequence ID" value="KAJ1368667.1"/>
    <property type="molecule type" value="Genomic_DNA"/>
</dbReference>
<dbReference type="Proteomes" id="UP001196413">
    <property type="component" value="Unassembled WGS sequence"/>
</dbReference>
<keyword evidence="2" id="KW-1185">Reference proteome</keyword>
<gene>
    <name evidence="1" type="ORF">KIN20_029909</name>
</gene>
<sequence length="104" mass="11856">MVNSDPSNSVVTFFKDKEGSDQRYELLVERHENCAKFASITRIRGSDRISTISEELLEKKTISIDSIDEFCHADFNETERVALNDIKPALLTNDLYTMSRAVPQ</sequence>
<accession>A0AAD5R341</accession>
<protein>
    <submittedName>
        <fullName evidence="1">Uncharacterized protein</fullName>
    </submittedName>
</protein>
<evidence type="ECO:0000313" key="1">
    <source>
        <dbReference type="EMBL" id="KAJ1368667.1"/>
    </source>
</evidence>
<organism evidence="1 2">
    <name type="scientific">Parelaphostrongylus tenuis</name>
    <name type="common">Meningeal worm</name>
    <dbReference type="NCBI Taxonomy" id="148309"/>
    <lineage>
        <taxon>Eukaryota</taxon>
        <taxon>Metazoa</taxon>
        <taxon>Ecdysozoa</taxon>
        <taxon>Nematoda</taxon>
        <taxon>Chromadorea</taxon>
        <taxon>Rhabditida</taxon>
        <taxon>Rhabditina</taxon>
        <taxon>Rhabditomorpha</taxon>
        <taxon>Strongyloidea</taxon>
        <taxon>Metastrongylidae</taxon>
        <taxon>Parelaphostrongylus</taxon>
    </lineage>
</organism>
<dbReference type="AlphaFoldDB" id="A0AAD5R341"/>
<name>A0AAD5R341_PARTN</name>
<reference evidence="1" key="1">
    <citation type="submission" date="2021-06" db="EMBL/GenBank/DDBJ databases">
        <title>Parelaphostrongylus tenuis whole genome reference sequence.</title>
        <authorList>
            <person name="Garwood T.J."/>
            <person name="Larsen P.A."/>
            <person name="Fountain-Jones N.M."/>
            <person name="Garbe J.R."/>
            <person name="Macchietto M.G."/>
            <person name="Kania S.A."/>
            <person name="Gerhold R.W."/>
            <person name="Richards J.E."/>
            <person name="Wolf T.M."/>
        </authorList>
    </citation>
    <scope>NUCLEOTIDE SEQUENCE</scope>
    <source>
        <strain evidence="1">MNPRO001-30</strain>
        <tissue evidence="1">Meninges</tissue>
    </source>
</reference>
<comment type="caution">
    <text evidence="1">The sequence shown here is derived from an EMBL/GenBank/DDBJ whole genome shotgun (WGS) entry which is preliminary data.</text>
</comment>
<evidence type="ECO:0000313" key="2">
    <source>
        <dbReference type="Proteomes" id="UP001196413"/>
    </source>
</evidence>